<dbReference type="InterPro" id="IPR045190">
    <property type="entry name" value="MCCB/AccD1-like"/>
</dbReference>
<comment type="caution">
    <text evidence="4">The sequence shown here is derived from an EMBL/GenBank/DDBJ whole genome shotgun (WGS) entry which is preliminary data.</text>
</comment>
<organism evidence="4 5">
    <name type="scientific">[Mycobacterium] vasticus</name>
    <dbReference type="NCBI Taxonomy" id="2875777"/>
    <lineage>
        <taxon>Bacteria</taxon>
        <taxon>Bacillati</taxon>
        <taxon>Actinomycetota</taxon>
        <taxon>Actinomycetes</taxon>
        <taxon>Mycobacteriales</taxon>
        <taxon>Mycobacteriaceae</taxon>
        <taxon>Mycolicibacter</taxon>
    </lineage>
</organism>
<protein>
    <submittedName>
        <fullName evidence="4">Carboxyl transferase domain-containing protein</fullName>
    </submittedName>
</protein>
<gene>
    <name evidence="4" type="ORF">K5L39_14050</name>
</gene>
<evidence type="ECO:0000256" key="1">
    <source>
        <dbReference type="ARBA" id="ARBA00006102"/>
    </source>
</evidence>
<dbReference type="PANTHER" id="PTHR22855:SF46">
    <property type="entry name" value="METHYLCROTONOYL-COA CARBOXYLASE"/>
    <property type="match status" value="1"/>
</dbReference>
<dbReference type="PROSITE" id="PS50989">
    <property type="entry name" value="COA_CT_CTER"/>
    <property type="match status" value="2"/>
</dbReference>
<feature type="domain" description="CoA carboxyltransferase C-terminal" evidence="3">
    <location>
        <begin position="1"/>
        <end position="238"/>
    </location>
</feature>
<keyword evidence="5" id="KW-1185">Reference proteome</keyword>
<dbReference type="InterPro" id="IPR011763">
    <property type="entry name" value="COA_CT_C"/>
</dbReference>
<sequence>MQRHRDRGKLPVRERLALLGDRHGFTLELSPLAGWGTTDPLGGGLVTAIVEICGRAVVVIGNDPTIRGGSLSPTSITKTLRAMDIAETNRLPVVTLVESGGADLDKQADIFVPGGEQFRRLTELSAAGIPTVSVVFGSSTAGGAYLPGMSDYTIFVKDRGYAFLGGPPLVKMAIDEDVTEQELGGADMHARVSGLADYLAADEADAIRQARAVVSRFGAPPSVPGGPAPLYDPDELLGVVPEDPKTPFDIREVIARIVDGSSFDEFKPLYGPNLVTGWAHLNGMPIGILANNGILFSPESQKGAHFIELCNQLATPILFIQNITGFMVGTAAERGGIIKDGAKLINAVANSRVAHVTLMVGVSYGAGNYAMAGRAYRPRLVLTWPTHRIAVMGGRQLAGVMSIVRRRSAESKNLEFDESADEAQRAEDEARIEAESTAMYATGRGWDDGVIDPRDSRAALTVAFAISRDAHAAARQSAAGFGVFRF</sequence>
<feature type="domain" description="CoA carboxyltransferase N-terminal" evidence="2">
    <location>
        <begin position="1"/>
        <end position="229"/>
    </location>
</feature>
<dbReference type="SUPFAM" id="SSF52096">
    <property type="entry name" value="ClpP/crotonase"/>
    <property type="match status" value="2"/>
</dbReference>
<accession>A0ABU5Z260</accession>
<dbReference type="InterPro" id="IPR029045">
    <property type="entry name" value="ClpP/crotonase-like_dom_sf"/>
</dbReference>
<feature type="domain" description="CoA carboxyltransferase C-terminal" evidence="3">
    <location>
        <begin position="232"/>
        <end position="476"/>
    </location>
</feature>
<dbReference type="GO" id="GO:0016740">
    <property type="term" value="F:transferase activity"/>
    <property type="evidence" value="ECO:0007669"/>
    <property type="project" value="UniProtKB-KW"/>
</dbReference>
<dbReference type="EMBL" id="JAYJJQ010000012">
    <property type="protein sequence ID" value="MEB3070309.1"/>
    <property type="molecule type" value="Genomic_DNA"/>
</dbReference>
<evidence type="ECO:0000259" key="2">
    <source>
        <dbReference type="PROSITE" id="PS50980"/>
    </source>
</evidence>
<dbReference type="InterPro" id="IPR011762">
    <property type="entry name" value="COA_CT_N"/>
</dbReference>
<dbReference type="Pfam" id="PF01039">
    <property type="entry name" value="Carboxyl_trans"/>
    <property type="match status" value="1"/>
</dbReference>
<dbReference type="PROSITE" id="PS50980">
    <property type="entry name" value="COA_CT_NTER"/>
    <property type="match status" value="1"/>
</dbReference>
<evidence type="ECO:0000313" key="4">
    <source>
        <dbReference type="EMBL" id="MEB3070309.1"/>
    </source>
</evidence>
<dbReference type="PANTHER" id="PTHR22855">
    <property type="entry name" value="ACETYL, PROPIONYL, PYRUVATE, AND GLUTACONYL CARBOXYLASE-RELATED"/>
    <property type="match status" value="1"/>
</dbReference>
<proteinExistence type="inferred from homology"/>
<evidence type="ECO:0000313" key="5">
    <source>
        <dbReference type="Proteomes" id="UP001299283"/>
    </source>
</evidence>
<comment type="similarity">
    <text evidence="1">Belongs to the AccD/PCCB family.</text>
</comment>
<reference evidence="4 5" key="1">
    <citation type="submission" date="2023-12" db="EMBL/GenBank/DDBJ databases">
        <title>Description of new species of Mycobacterium terrae complex isolated from sewage at the Sao Paulo Zoological Park Foundation in Brazil.</title>
        <authorList>
            <person name="Romagnoli C.L."/>
            <person name="Conceicao E.C."/>
            <person name="Machado E."/>
            <person name="Barreto L.B.P.F."/>
            <person name="Sharma A."/>
            <person name="Silva N.M."/>
            <person name="Marques L.E."/>
            <person name="Juliana M.A."/>
            <person name="Lourenco M.C.S."/>
            <person name="Digiampietri L.A."/>
            <person name="Suffys P.N."/>
            <person name="Viana-Niero C."/>
        </authorList>
    </citation>
    <scope>NUCLEOTIDE SEQUENCE [LARGE SCALE GENOMIC DNA]</scope>
    <source>
        <strain evidence="4 5">MYC017</strain>
    </source>
</reference>
<dbReference type="Gene3D" id="3.90.226.10">
    <property type="entry name" value="2-enoyl-CoA Hydratase, Chain A, domain 1"/>
    <property type="match status" value="2"/>
</dbReference>
<keyword evidence="4" id="KW-0808">Transferase</keyword>
<name>A0ABU5Z260_9MYCO</name>
<dbReference type="InterPro" id="IPR034733">
    <property type="entry name" value="AcCoA_carboxyl_beta"/>
</dbReference>
<evidence type="ECO:0000259" key="3">
    <source>
        <dbReference type="PROSITE" id="PS50989"/>
    </source>
</evidence>
<dbReference type="Proteomes" id="UP001299283">
    <property type="component" value="Unassembled WGS sequence"/>
</dbReference>